<keyword evidence="2" id="KW-0333">Golgi apparatus</keyword>
<dbReference type="GO" id="GO:0048280">
    <property type="term" value="P:vesicle fusion with Golgi apparatus"/>
    <property type="evidence" value="ECO:0007669"/>
    <property type="project" value="InterPro"/>
</dbReference>
<feature type="coiled-coil region" evidence="3">
    <location>
        <begin position="355"/>
        <end position="403"/>
    </location>
</feature>
<evidence type="ECO:0000256" key="2">
    <source>
        <dbReference type="ARBA" id="ARBA00023034"/>
    </source>
</evidence>
<comment type="subcellular location">
    <subcellularLocation>
        <location evidence="1">Golgi apparatus</location>
    </subcellularLocation>
</comment>
<dbReference type="GO" id="GO:0006886">
    <property type="term" value="P:intracellular protein transport"/>
    <property type="evidence" value="ECO:0007669"/>
    <property type="project" value="InterPro"/>
</dbReference>
<name>A0A6M2DWA4_XENCH</name>
<dbReference type="GO" id="GO:0045056">
    <property type="term" value="P:transcytosis"/>
    <property type="evidence" value="ECO:0007669"/>
    <property type="project" value="TreeGrafter"/>
</dbReference>
<evidence type="ECO:0000313" key="5">
    <source>
        <dbReference type="EMBL" id="NOV50625.1"/>
    </source>
</evidence>
<evidence type="ECO:0000259" key="4">
    <source>
        <dbReference type="Pfam" id="PF04869"/>
    </source>
</evidence>
<reference evidence="5" key="1">
    <citation type="submission" date="2020-03" db="EMBL/GenBank/DDBJ databases">
        <title>Transcriptomic Profiling of the Digestive Tract of the Rat Flea, Xenopsylla cheopis, Following Blood Feeding and Infection with Yersinia pestis.</title>
        <authorList>
            <person name="Bland D.M."/>
            <person name="Martens C.A."/>
            <person name="Virtaneva K."/>
            <person name="Kanakabandi K."/>
            <person name="Long D."/>
            <person name="Rosenke R."/>
            <person name="Saturday G.A."/>
            <person name="Hoyt F.H."/>
            <person name="Bruno D.P."/>
            <person name="Ribeiro J.M.C."/>
            <person name="Hinnebusch J."/>
        </authorList>
    </citation>
    <scope>NUCLEOTIDE SEQUENCE</scope>
</reference>
<dbReference type="Gene3D" id="1.25.10.10">
    <property type="entry name" value="Leucine-rich Repeat Variant"/>
    <property type="match status" value="1"/>
</dbReference>
<dbReference type="GO" id="GO:0000139">
    <property type="term" value="C:Golgi membrane"/>
    <property type="evidence" value="ECO:0007669"/>
    <property type="project" value="InterPro"/>
</dbReference>
<dbReference type="AlphaFoldDB" id="A0A6M2DWA4"/>
<protein>
    <submittedName>
        <fullName evidence="5">Putative er-golgi vesicle-tethering protein</fullName>
    </submittedName>
</protein>
<dbReference type="PANTHER" id="PTHR10013">
    <property type="entry name" value="GENERAL VESICULAR TRANSPORT FACTOR P115"/>
    <property type="match status" value="1"/>
</dbReference>
<dbReference type="InterPro" id="IPR024095">
    <property type="entry name" value="Vesicle_P115"/>
</dbReference>
<dbReference type="Pfam" id="PF04869">
    <property type="entry name" value="Uso1_p115_head"/>
    <property type="match status" value="1"/>
</dbReference>
<proteinExistence type="predicted"/>
<keyword evidence="3" id="KW-0175">Coiled coil</keyword>
<feature type="domain" description="Vesicle tethering protein Uso1/P115-like head" evidence="4">
    <location>
        <begin position="38"/>
        <end position="323"/>
    </location>
</feature>
<dbReference type="InterPro" id="IPR011989">
    <property type="entry name" value="ARM-like"/>
</dbReference>
<evidence type="ECO:0000256" key="1">
    <source>
        <dbReference type="ARBA" id="ARBA00004555"/>
    </source>
</evidence>
<dbReference type="EMBL" id="GIIL01006899">
    <property type="protein sequence ID" value="NOV50625.1"/>
    <property type="molecule type" value="Transcribed_RNA"/>
</dbReference>
<dbReference type="GO" id="GO:0048211">
    <property type="term" value="P:Golgi vesicle docking"/>
    <property type="evidence" value="ECO:0007669"/>
    <property type="project" value="TreeGrafter"/>
</dbReference>
<dbReference type="PANTHER" id="PTHR10013:SF0">
    <property type="entry name" value="GENERAL VESICULAR TRANSPORT FACTOR P115"/>
    <property type="match status" value="1"/>
</dbReference>
<feature type="coiled-coil region" evidence="3">
    <location>
        <begin position="427"/>
        <end position="461"/>
    </location>
</feature>
<dbReference type="GO" id="GO:0012507">
    <property type="term" value="C:ER to Golgi transport vesicle membrane"/>
    <property type="evidence" value="ECO:0007669"/>
    <property type="project" value="TreeGrafter"/>
</dbReference>
<organism evidence="5">
    <name type="scientific">Xenopsylla cheopis</name>
    <name type="common">Oriental rat flea</name>
    <name type="synonym">Pulex cheopis</name>
    <dbReference type="NCBI Taxonomy" id="163159"/>
    <lineage>
        <taxon>Eukaryota</taxon>
        <taxon>Metazoa</taxon>
        <taxon>Ecdysozoa</taxon>
        <taxon>Arthropoda</taxon>
        <taxon>Hexapoda</taxon>
        <taxon>Insecta</taxon>
        <taxon>Pterygota</taxon>
        <taxon>Neoptera</taxon>
        <taxon>Endopterygota</taxon>
        <taxon>Siphonaptera</taxon>
        <taxon>Pulicidae</taxon>
        <taxon>Xenopsyllinae</taxon>
        <taxon>Xenopsylla</taxon>
    </lineage>
</organism>
<sequence>MNSCGLLQNLCAILMAGGVPVNILANTITTIAEVIRGNFTNQEYFGHLQAPSNPPSSAIVILLMSLVNDKQPFTLRTAILYCFECYLFRHETGQAEIVQTLLPKEPVVSGCTSGQLLCNGLLSDSPLSVWFAAVALMHCTLENPALKEQLLQVSLAPNLNSPQISLLNQCMVLIQKGSNSVVQGKIGLLMLLCSWLSHSTKAVDALISHPSSVSYLIAQVSANEQHDDEYLMKGICALLIGICILYNDDTNVDYSRENLCKLIVNRIGVETYVAKLSKFSRHEMYSLAAKQPSIKATKYRELLLDYEFCELFKALEALIVKTITSFGDGTNNLNLSEMSLSEQESALLCKYKNIIREQDMQMMQLRMQAQQLSNQNNAIQSQLEEVVITNNQLKDQNTLLKAQLAAGNPNSKSPIGNEEDQAITNGEIEDKNENNLLKQEIENLKLQLQEVNLLLSEKTKMYETLSKDQEDLLELLTDQDTKLNDYKNHMLTCTNSSN</sequence>
<dbReference type="InterPro" id="IPR006953">
    <property type="entry name" value="Vesicle_Uso1_P115_head"/>
</dbReference>
<dbReference type="GO" id="GO:0005795">
    <property type="term" value="C:Golgi stack"/>
    <property type="evidence" value="ECO:0007669"/>
    <property type="project" value="TreeGrafter"/>
</dbReference>
<accession>A0A6M2DWA4</accession>
<evidence type="ECO:0000256" key="3">
    <source>
        <dbReference type="SAM" id="Coils"/>
    </source>
</evidence>
<dbReference type="GO" id="GO:0005783">
    <property type="term" value="C:endoplasmic reticulum"/>
    <property type="evidence" value="ECO:0007669"/>
    <property type="project" value="TreeGrafter"/>
</dbReference>
<dbReference type="GO" id="GO:0006888">
    <property type="term" value="P:endoplasmic reticulum to Golgi vesicle-mediated transport"/>
    <property type="evidence" value="ECO:0007669"/>
    <property type="project" value="TreeGrafter"/>
</dbReference>